<dbReference type="Gene3D" id="3.30.110.170">
    <property type="entry name" value="Protein of unknown function (DUF541), domain 1"/>
    <property type="match status" value="1"/>
</dbReference>
<sequence>MNTNGKPFDFVKASGRNLPLQIAVCVLAAVALFCLAAAVSGPSAADVRSVSVSGSGAVQVAPDRATIRLSVVTRDSSVSAAAAKNADTMAAVRDAVSALAAGEDALFTSDYRIYQESAYDGGRNIPGDYRVSNMLTVVLDDTEKAGAAIDAAIAAGANELSSLEFSVSDTTGAVSQARALAMEQARRSAEELASASGARIGRVLSVAEENYGRPVYASNARLASADMAAGTPVSAGKTDVTVTVHAVFELK</sequence>
<dbReference type="PANTHER" id="PTHR34387">
    <property type="entry name" value="SLR1258 PROTEIN"/>
    <property type="match status" value="1"/>
</dbReference>
<dbReference type="InterPro" id="IPR052022">
    <property type="entry name" value="26kDa_periplasmic_antigen"/>
</dbReference>
<keyword evidence="1" id="KW-1133">Transmembrane helix</keyword>
<evidence type="ECO:0000256" key="1">
    <source>
        <dbReference type="SAM" id="Phobius"/>
    </source>
</evidence>
<dbReference type="Pfam" id="PF04402">
    <property type="entry name" value="SIMPL"/>
    <property type="match status" value="1"/>
</dbReference>
<organism evidence="2 3">
    <name type="scientific">Candidatus Avitreponema avistercoris</name>
    <dbReference type="NCBI Taxonomy" id="2840705"/>
    <lineage>
        <taxon>Bacteria</taxon>
        <taxon>Pseudomonadati</taxon>
        <taxon>Spirochaetota</taxon>
        <taxon>Spirochaetia</taxon>
        <taxon>Spirochaetales</taxon>
        <taxon>Candidatus Avitreponema</taxon>
    </lineage>
</organism>
<name>A0A9D9EKL8_9SPIR</name>
<protein>
    <submittedName>
        <fullName evidence="2">SIMPL domain-containing protein</fullName>
    </submittedName>
</protein>
<dbReference type="EMBL" id="JADIMS010000011">
    <property type="protein sequence ID" value="MBO8449592.1"/>
    <property type="molecule type" value="Genomic_DNA"/>
</dbReference>
<reference evidence="2" key="2">
    <citation type="journal article" date="2021" name="PeerJ">
        <title>Extensive microbial diversity within the chicken gut microbiome revealed by metagenomics and culture.</title>
        <authorList>
            <person name="Gilroy R."/>
            <person name="Ravi A."/>
            <person name="Getino M."/>
            <person name="Pursley I."/>
            <person name="Horton D.L."/>
            <person name="Alikhan N.F."/>
            <person name="Baker D."/>
            <person name="Gharbi K."/>
            <person name="Hall N."/>
            <person name="Watson M."/>
            <person name="Adriaenssens E.M."/>
            <person name="Foster-Nyarko E."/>
            <person name="Jarju S."/>
            <person name="Secka A."/>
            <person name="Antonio M."/>
            <person name="Oren A."/>
            <person name="Chaudhuri R.R."/>
            <person name="La Ragione R."/>
            <person name="Hildebrand F."/>
            <person name="Pallen M.J."/>
        </authorList>
    </citation>
    <scope>NUCLEOTIDE SEQUENCE</scope>
    <source>
        <strain evidence="2">B3-4054</strain>
    </source>
</reference>
<comment type="caution">
    <text evidence="2">The sequence shown here is derived from an EMBL/GenBank/DDBJ whole genome shotgun (WGS) entry which is preliminary data.</text>
</comment>
<evidence type="ECO:0000313" key="3">
    <source>
        <dbReference type="Proteomes" id="UP000823616"/>
    </source>
</evidence>
<keyword evidence="1" id="KW-0472">Membrane</keyword>
<dbReference type="PANTHER" id="PTHR34387:SF2">
    <property type="entry name" value="SLR1258 PROTEIN"/>
    <property type="match status" value="1"/>
</dbReference>
<dbReference type="AlphaFoldDB" id="A0A9D9EKL8"/>
<proteinExistence type="predicted"/>
<dbReference type="Gene3D" id="3.30.70.2970">
    <property type="entry name" value="Protein of unknown function (DUF541), domain 2"/>
    <property type="match status" value="1"/>
</dbReference>
<keyword evidence="1" id="KW-0812">Transmembrane</keyword>
<dbReference type="GO" id="GO:0006974">
    <property type="term" value="P:DNA damage response"/>
    <property type="evidence" value="ECO:0007669"/>
    <property type="project" value="TreeGrafter"/>
</dbReference>
<dbReference type="Proteomes" id="UP000823616">
    <property type="component" value="Unassembled WGS sequence"/>
</dbReference>
<feature type="transmembrane region" description="Helical" evidence="1">
    <location>
        <begin position="20"/>
        <end position="39"/>
    </location>
</feature>
<dbReference type="InterPro" id="IPR007497">
    <property type="entry name" value="SIMPL/DUF541"/>
</dbReference>
<gene>
    <name evidence="2" type="ORF">IAA96_00595</name>
</gene>
<evidence type="ECO:0000313" key="2">
    <source>
        <dbReference type="EMBL" id="MBO8449592.1"/>
    </source>
</evidence>
<reference evidence="2" key="1">
    <citation type="submission" date="2020-10" db="EMBL/GenBank/DDBJ databases">
        <authorList>
            <person name="Gilroy R."/>
        </authorList>
    </citation>
    <scope>NUCLEOTIDE SEQUENCE</scope>
    <source>
        <strain evidence="2">B3-4054</strain>
    </source>
</reference>
<accession>A0A9D9EKL8</accession>